<evidence type="ECO:0000313" key="5">
    <source>
        <dbReference type="Proteomes" id="UP000023152"/>
    </source>
</evidence>
<dbReference type="Proteomes" id="UP000023152">
    <property type="component" value="Unassembled WGS sequence"/>
</dbReference>
<feature type="region of interest" description="Disordered" evidence="2">
    <location>
        <begin position="267"/>
        <end position="287"/>
    </location>
</feature>
<keyword evidence="1" id="KW-0175">Coiled coil</keyword>
<name>X6NQ42_RETFI</name>
<keyword evidence="3" id="KW-0812">Transmembrane</keyword>
<feature type="non-terminal residue" evidence="4">
    <location>
        <position position="1"/>
    </location>
</feature>
<dbReference type="EMBL" id="ASPP01006905">
    <property type="protein sequence ID" value="ETO28038.1"/>
    <property type="molecule type" value="Genomic_DNA"/>
</dbReference>
<evidence type="ECO:0000256" key="3">
    <source>
        <dbReference type="SAM" id="Phobius"/>
    </source>
</evidence>
<keyword evidence="3" id="KW-1133">Transmembrane helix</keyword>
<accession>X6NQ42</accession>
<evidence type="ECO:0000256" key="2">
    <source>
        <dbReference type="SAM" id="MobiDB-lite"/>
    </source>
</evidence>
<gene>
    <name evidence="4" type="ORF">RFI_09094</name>
</gene>
<sequence>EVDQVCKELKKQLDTLTSENSKFQTQAQVLFVFVFEQLNEAERSLALLRTELEEVQNRKKEEVTLLQAAREETETKYGKHLEEWQREKETLLTQIRATGDEKGTVAQLQEQITQLKQEHEQAQQLLQLSASNTLSELNTVKQEKEELQKRLIEKKEEVAQVSKQLFDRALNMESEQQKLQEEKETALRAVEGSTQRVSELEQALTKEKDTTREVALLLEQEQAKYATLQLEQGSLTNQVLVLSQKITEQDTKILELTERKDYLEKKTAEQEEAQKQKDNAENKLVESKSVENEQELTALRQDNVRLQSDVTGLKEEIVQLQTAKTDHVKRLEGEVEQHLRTIQLQEQSLQVIYIRCVIFTSNIIFFLSKKKKKSK</sequence>
<keyword evidence="3" id="KW-0472">Membrane</keyword>
<dbReference type="AlphaFoldDB" id="X6NQ42"/>
<reference evidence="4 5" key="1">
    <citation type="journal article" date="2013" name="Curr. Biol.">
        <title>The Genome of the Foraminiferan Reticulomyxa filosa.</title>
        <authorList>
            <person name="Glockner G."/>
            <person name="Hulsmann N."/>
            <person name="Schleicher M."/>
            <person name="Noegel A.A."/>
            <person name="Eichinger L."/>
            <person name="Gallinger C."/>
            <person name="Pawlowski J."/>
            <person name="Sierra R."/>
            <person name="Euteneuer U."/>
            <person name="Pillet L."/>
            <person name="Moustafa A."/>
            <person name="Platzer M."/>
            <person name="Groth M."/>
            <person name="Szafranski K."/>
            <person name="Schliwa M."/>
        </authorList>
    </citation>
    <scope>NUCLEOTIDE SEQUENCE [LARGE SCALE GENOMIC DNA]</scope>
</reference>
<keyword evidence="5" id="KW-1185">Reference proteome</keyword>
<feature type="coiled-coil region" evidence="1">
    <location>
        <begin position="6"/>
        <end position="189"/>
    </location>
</feature>
<organism evidence="4 5">
    <name type="scientific">Reticulomyxa filosa</name>
    <dbReference type="NCBI Taxonomy" id="46433"/>
    <lineage>
        <taxon>Eukaryota</taxon>
        <taxon>Sar</taxon>
        <taxon>Rhizaria</taxon>
        <taxon>Retaria</taxon>
        <taxon>Foraminifera</taxon>
        <taxon>Monothalamids</taxon>
        <taxon>Reticulomyxidae</taxon>
        <taxon>Reticulomyxa</taxon>
    </lineage>
</organism>
<comment type="caution">
    <text evidence="4">The sequence shown here is derived from an EMBL/GenBank/DDBJ whole genome shotgun (WGS) entry which is preliminary data.</text>
</comment>
<feature type="transmembrane region" description="Helical" evidence="3">
    <location>
        <begin position="349"/>
        <end position="367"/>
    </location>
</feature>
<evidence type="ECO:0000256" key="1">
    <source>
        <dbReference type="SAM" id="Coils"/>
    </source>
</evidence>
<proteinExistence type="predicted"/>
<dbReference type="OMA" id="YIRCVIF"/>
<evidence type="ECO:0000313" key="4">
    <source>
        <dbReference type="EMBL" id="ETO28038.1"/>
    </source>
</evidence>
<protein>
    <submittedName>
        <fullName evidence="4">Uncharacterized protein</fullName>
    </submittedName>
</protein>